<dbReference type="InterPro" id="IPR058240">
    <property type="entry name" value="rSAM_sf"/>
</dbReference>
<feature type="binding site" evidence="12">
    <location>
        <position position="49"/>
    </location>
    <ligand>
        <name>GTP</name>
        <dbReference type="ChEBI" id="CHEBI:37565"/>
    </ligand>
</feature>
<proteinExistence type="inferred from homology"/>
<dbReference type="Gene3D" id="3.20.20.70">
    <property type="entry name" value="Aldolase class I"/>
    <property type="match status" value="1"/>
</dbReference>
<dbReference type="HAMAP" id="MF_01225_B">
    <property type="entry name" value="MoaA_B"/>
    <property type="match status" value="1"/>
</dbReference>
<dbReference type="GO" id="GO:1904047">
    <property type="term" value="F:S-adenosyl-L-methionine binding"/>
    <property type="evidence" value="ECO:0007669"/>
    <property type="project" value="UniProtKB-UniRule"/>
</dbReference>
<feature type="region of interest" description="Disordered" evidence="13">
    <location>
        <begin position="1"/>
        <end position="33"/>
    </location>
</feature>
<dbReference type="EC" id="4.1.99.22" evidence="1 12"/>
<dbReference type="PANTHER" id="PTHR22960">
    <property type="entry name" value="MOLYBDOPTERIN COFACTOR SYNTHESIS PROTEIN A"/>
    <property type="match status" value="1"/>
</dbReference>
<keyword evidence="5 12" id="KW-0547">Nucleotide-binding</keyword>
<evidence type="ECO:0000256" key="11">
    <source>
        <dbReference type="ARBA" id="ARBA00048697"/>
    </source>
</evidence>
<evidence type="ECO:0000256" key="13">
    <source>
        <dbReference type="SAM" id="MobiDB-lite"/>
    </source>
</evidence>
<comment type="pathway">
    <text evidence="12">Cofactor biosynthesis; molybdopterin biosynthesis.</text>
</comment>
<comment type="function">
    <text evidence="12">Catalyzes the cyclization of GTP to (8S)-3',8-cyclo-7,8-dihydroguanosine 5'-triphosphate.</text>
</comment>
<keyword evidence="4 12" id="KW-0479">Metal-binding</keyword>
<dbReference type="PROSITE" id="PS51918">
    <property type="entry name" value="RADICAL_SAM"/>
    <property type="match status" value="1"/>
</dbReference>
<feature type="binding site" evidence="12">
    <location>
        <position position="104"/>
    </location>
    <ligand>
        <name>S-adenosyl-L-methionine</name>
        <dbReference type="ChEBI" id="CHEBI:59789"/>
    </ligand>
</feature>
<evidence type="ECO:0000256" key="4">
    <source>
        <dbReference type="ARBA" id="ARBA00022723"/>
    </source>
</evidence>
<evidence type="ECO:0000256" key="5">
    <source>
        <dbReference type="ARBA" id="ARBA00022741"/>
    </source>
</evidence>
<dbReference type="Proteomes" id="UP000019222">
    <property type="component" value="Chromosome"/>
</dbReference>
<keyword evidence="10 12" id="KW-0456">Lyase</keyword>
<gene>
    <name evidence="12 15" type="primary">moaA</name>
    <name evidence="15" type="ORF">B843_02365</name>
</gene>
<dbReference type="SFLD" id="SFLDS00029">
    <property type="entry name" value="Radical_SAM"/>
    <property type="match status" value="1"/>
</dbReference>
<dbReference type="InterPro" id="IPR013785">
    <property type="entry name" value="Aldolase_TIM"/>
</dbReference>
<feature type="binding site" evidence="12">
    <location>
        <position position="159"/>
    </location>
    <ligand>
        <name>S-adenosyl-L-methionine</name>
        <dbReference type="ChEBI" id="CHEBI:59789"/>
    </ligand>
</feature>
<feature type="binding site" evidence="12">
    <location>
        <begin position="301"/>
        <end position="303"/>
    </location>
    <ligand>
        <name>GTP</name>
        <dbReference type="ChEBI" id="CHEBI:37565"/>
    </ligand>
</feature>
<feature type="binding site" evidence="12">
    <location>
        <position position="296"/>
    </location>
    <ligand>
        <name>[4Fe-4S] cluster</name>
        <dbReference type="ChEBI" id="CHEBI:49883"/>
        <label>2</label>
        <note>4Fe-4S-substrate</note>
    </ligand>
</feature>
<dbReference type="KEGG" id="cvt:B843_02365"/>
<feature type="domain" description="Radical SAM core" evidence="14">
    <location>
        <begin position="40"/>
        <end position="260"/>
    </location>
</feature>
<keyword evidence="6 12" id="KW-0408">Iron</keyword>
<dbReference type="InterPro" id="IPR007197">
    <property type="entry name" value="rSAM"/>
</dbReference>
<dbReference type="HOGENOM" id="CLU_009273_0_1_11"/>
<feature type="binding site" evidence="12">
    <location>
        <position position="196"/>
    </location>
    <ligand>
        <name>GTP</name>
        <dbReference type="ChEBI" id="CHEBI:37565"/>
    </ligand>
</feature>
<dbReference type="CDD" id="cd01335">
    <property type="entry name" value="Radical_SAM"/>
    <property type="match status" value="1"/>
</dbReference>
<evidence type="ECO:0000256" key="1">
    <source>
        <dbReference type="ARBA" id="ARBA00012167"/>
    </source>
</evidence>
<dbReference type="GO" id="GO:0005525">
    <property type="term" value="F:GTP binding"/>
    <property type="evidence" value="ECO:0007669"/>
    <property type="project" value="UniProtKB-UniRule"/>
</dbReference>
<dbReference type="InterPro" id="IPR050105">
    <property type="entry name" value="MoCo_biosynth_MoaA/MoaC"/>
</dbReference>
<dbReference type="SFLD" id="SFLDG01386">
    <property type="entry name" value="main_SPASM_domain-containing"/>
    <property type="match status" value="1"/>
</dbReference>
<feature type="binding site" evidence="12">
    <location>
        <position position="100"/>
    </location>
    <ligand>
        <name>GTP</name>
        <dbReference type="ChEBI" id="CHEBI:37565"/>
    </ligand>
</feature>
<comment type="subunit">
    <text evidence="12">Monomer and homodimer.</text>
</comment>
<dbReference type="GO" id="GO:0061799">
    <property type="term" value="F:cyclic pyranopterin monophosphate synthase activity"/>
    <property type="evidence" value="ECO:0007669"/>
    <property type="project" value="TreeGrafter"/>
</dbReference>
<feature type="binding site" evidence="12">
    <location>
        <position position="60"/>
    </location>
    <ligand>
        <name>[4Fe-4S] cluster</name>
        <dbReference type="ChEBI" id="CHEBI:49883"/>
        <label>1</label>
        <note>4Fe-4S-S-AdoMet</note>
    </ligand>
</feature>
<comment type="cofactor">
    <cofactor evidence="12">
        <name>[4Fe-4S] cluster</name>
        <dbReference type="ChEBI" id="CHEBI:49883"/>
    </cofactor>
    <text evidence="12">Binds 2 [4Fe-4S] clusters. Binds 1 [4Fe-4S] cluster coordinated with 3 cysteines and an exchangeable S-adenosyl-L-methionine and 1 [4Fe-4S] cluster coordinated with 3 cysteines and the GTP-derived substrate.</text>
</comment>
<dbReference type="SFLD" id="SFLDG01067">
    <property type="entry name" value="SPASM/twitch_domain_containing"/>
    <property type="match status" value="1"/>
</dbReference>
<dbReference type="SFLD" id="SFLDG01383">
    <property type="entry name" value="cyclic_pyranopterin_phosphate"/>
    <property type="match status" value="1"/>
</dbReference>
<dbReference type="PATRIC" id="fig|1224164.3.peg.466"/>
<protein>
    <recommendedName>
        <fullName evidence="1 12">GTP 3',8-cyclase</fullName>
        <ecNumber evidence="1 12">4.1.99.22</ecNumber>
    </recommendedName>
    <alternativeName>
        <fullName evidence="12">Molybdenum cofactor biosynthesis protein A</fullName>
    </alternativeName>
</protein>
<dbReference type="AlphaFoldDB" id="W5XYZ7"/>
<dbReference type="InterPro" id="IPR006638">
    <property type="entry name" value="Elp3/MiaA/NifB-like_rSAM"/>
</dbReference>
<dbReference type="GO" id="GO:0006777">
    <property type="term" value="P:Mo-molybdopterin cofactor biosynthetic process"/>
    <property type="evidence" value="ECO:0007669"/>
    <property type="project" value="UniProtKB-UniRule"/>
</dbReference>
<keyword evidence="7 12" id="KW-0411">Iron-sulfur</keyword>
<dbReference type="Pfam" id="PF06463">
    <property type="entry name" value="Mob_synth_C"/>
    <property type="match status" value="1"/>
</dbReference>
<comment type="catalytic activity">
    <reaction evidence="11 12">
        <text>GTP + AH2 + S-adenosyl-L-methionine = (8S)-3',8-cyclo-7,8-dihydroguanosine 5'-triphosphate + 5'-deoxyadenosine + L-methionine + A + H(+)</text>
        <dbReference type="Rhea" id="RHEA:49576"/>
        <dbReference type="ChEBI" id="CHEBI:13193"/>
        <dbReference type="ChEBI" id="CHEBI:15378"/>
        <dbReference type="ChEBI" id="CHEBI:17319"/>
        <dbReference type="ChEBI" id="CHEBI:17499"/>
        <dbReference type="ChEBI" id="CHEBI:37565"/>
        <dbReference type="ChEBI" id="CHEBI:57844"/>
        <dbReference type="ChEBI" id="CHEBI:59789"/>
        <dbReference type="ChEBI" id="CHEBI:131766"/>
        <dbReference type="EC" id="4.1.99.22"/>
    </reaction>
</comment>
<evidence type="ECO:0000256" key="10">
    <source>
        <dbReference type="ARBA" id="ARBA00023239"/>
    </source>
</evidence>
<dbReference type="InterPro" id="IPR040064">
    <property type="entry name" value="MoaA-like"/>
</dbReference>
<evidence type="ECO:0000256" key="8">
    <source>
        <dbReference type="ARBA" id="ARBA00023134"/>
    </source>
</evidence>
<dbReference type="InterPro" id="IPR010505">
    <property type="entry name" value="MoaA_twitch"/>
</dbReference>
<dbReference type="InterPro" id="IPR013483">
    <property type="entry name" value="MoaA"/>
</dbReference>
<keyword evidence="8 12" id="KW-0342">GTP-binding</keyword>
<keyword evidence="3 12" id="KW-0949">S-adenosyl-L-methionine</keyword>
<dbReference type="UniPathway" id="UPA00344"/>
<feature type="binding site" evidence="12">
    <location>
        <position position="56"/>
    </location>
    <ligand>
        <name>[4Fe-4S] cluster</name>
        <dbReference type="ChEBI" id="CHEBI:49883"/>
        <label>1</label>
        <note>4Fe-4S-S-AdoMet</note>
    </ligand>
</feature>
<evidence type="ECO:0000256" key="6">
    <source>
        <dbReference type="ARBA" id="ARBA00023004"/>
    </source>
</evidence>
<dbReference type="eggNOG" id="COG2896">
    <property type="taxonomic scope" value="Bacteria"/>
</dbReference>
<accession>W5XYZ7</accession>
<keyword evidence="2 12" id="KW-0004">4Fe-4S</keyword>
<evidence type="ECO:0000256" key="2">
    <source>
        <dbReference type="ARBA" id="ARBA00022485"/>
    </source>
</evidence>
<dbReference type="GO" id="GO:0046872">
    <property type="term" value="F:metal ion binding"/>
    <property type="evidence" value="ECO:0007669"/>
    <property type="project" value="UniProtKB-KW"/>
</dbReference>
<evidence type="ECO:0000256" key="7">
    <source>
        <dbReference type="ARBA" id="ARBA00023014"/>
    </source>
</evidence>
<dbReference type="GO" id="GO:0051539">
    <property type="term" value="F:4 iron, 4 sulfur cluster binding"/>
    <property type="evidence" value="ECO:0007669"/>
    <property type="project" value="UniProtKB-UniRule"/>
</dbReference>
<dbReference type="NCBIfam" id="TIGR02666">
    <property type="entry name" value="moaA"/>
    <property type="match status" value="1"/>
</dbReference>
<dbReference type="CDD" id="cd21117">
    <property type="entry name" value="Twitch_MoaA"/>
    <property type="match status" value="1"/>
</dbReference>
<feature type="binding site" evidence="12">
    <location>
        <position position="230"/>
    </location>
    <ligand>
        <name>S-adenosyl-L-methionine</name>
        <dbReference type="ChEBI" id="CHEBI:59789"/>
    </ligand>
</feature>
<dbReference type="PANTHER" id="PTHR22960:SF0">
    <property type="entry name" value="MOLYBDENUM COFACTOR BIOSYNTHESIS PROTEIN 1"/>
    <property type="match status" value="1"/>
</dbReference>
<keyword evidence="16" id="KW-1185">Reference proteome</keyword>
<dbReference type="GO" id="GO:0061798">
    <property type="term" value="F:GTP 3',8'-cyclase activity"/>
    <property type="evidence" value="ECO:0007669"/>
    <property type="project" value="UniProtKB-UniRule"/>
</dbReference>
<evidence type="ECO:0000313" key="16">
    <source>
        <dbReference type="Proteomes" id="UP000019222"/>
    </source>
</evidence>
<dbReference type="EMBL" id="CP004353">
    <property type="protein sequence ID" value="AHI21865.1"/>
    <property type="molecule type" value="Genomic_DNA"/>
</dbReference>
<dbReference type="STRING" id="1224164.B843_02365"/>
<feature type="binding site" evidence="12">
    <location>
        <position position="299"/>
    </location>
    <ligand>
        <name>[4Fe-4S] cluster</name>
        <dbReference type="ChEBI" id="CHEBI:49883"/>
        <label>2</label>
        <note>4Fe-4S-substrate</note>
    </ligand>
</feature>
<reference evidence="15 16" key="1">
    <citation type="submission" date="2013-02" db="EMBL/GenBank/DDBJ databases">
        <title>The complete genome sequence of Corynebacterium vitaeruminis DSM 20294.</title>
        <authorList>
            <person name="Ruckert C."/>
            <person name="Albersmeier A."/>
            <person name="Kalinowski J."/>
        </authorList>
    </citation>
    <scope>NUCLEOTIDE SEQUENCE [LARGE SCALE GENOMIC DNA]</scope>
    <source>
        <strain evidence="16">ATCC 10234</strain>
    </source>
</reference>
<dbReference type="PROSITE" id="PS01305">
    <property type="entry name" value="MOAA_NIFB_PQQE"/>
    <property type="match status" value="1"/>
</dbReference>
<evidence type="ECO:0000256" key="12">
    <source>
        <dbReference type="HAMAP-Rule" id="MF_01225"/>
    </source>
</evidence>
<feature type="binding site" evidence="12">
    <location>
        <position position="313"/>
    </location>
    <ligand>
        <name>[4Fe-4S] cluster</name>
        <dbReference type="ChEBI" id="CHEBI:49883"/>
        <label>2</label>
        <note>4Fe-4S-substrate</note>
    </ligand>
</feature>
<evidence type="ECO:0000259" key="14">
    <source>
        <dbReference type="PROSITE" id="PS51918"/>
    </source>
</evidence>
<comment type="similarity">
    <text evidence="12">Belongs to the radical SAM superfamily. MoaA family.</text>
</comment>
<keyword evidence="9 12" id="KW-0501">Molybdenum cofactor biosynthesis</keyword>
<evidence type="ECO:0000256" key="3">
    <source>
        <dbReference type="ARBA" id="ARBA00022691"/>
    </source>
</evidence>
<dbReference type="InterPro" id="IPR000385">
    <property type="entry name" value="MoaA_NifB_PqqE_Fe-S-bd_CS"/>
</dbReference>
<organism evidence="15 16">
    <name type="scientific">Corynebacterium vitaeruminis DSM 20294</name>
    <dbReference type="NCBI Taxonomy" id="1224164"/>
    <lineage>
        <taxon>Bacteria</taxon>
        <taxon>Bacillati</taxon>
        <taxon>Actinomycetota</taxon>
        <taxon>Actinomycetes</taxon>
        <taxon>Mycobacteriales</taxon>
        <taxon>Corynebacteriaceae</taxon>
        <taxon>Corynebacterium</taxon>
    </lineage>
</organism>
<dbReference type="SUPFAM" id="SSF102114">
    <property type="entry name" value="Radical SAM enzymes"/>
    <property type="match status" value="1"/>
</dbReference>
<evidence type="ECO:0000256" key="9">
    <source>
        <dbReference type="ARBA" id="ARBA00023150"/>
    </source>
</evidence>
<sequence>MDVKRKPLPLVAVSGERPEPAAMESLPDPRPDGTRQLVDSFGRVAKDLRVSLTDRCNLRCTYCMPEEGLEWIPTESTLTDAETIRLIRVAVTLLGVESVRFTGGEPLLRRSLEEIIAATSPLKTATGRPVGIAMTTNGLGLDKRIRGLVDAGLGRINISLDTLDPGRYALLSRRDRLADVLRGIEATRVTGIGPIKINAVVMPGVNEGDVVPLARFCLERRLQLRFIEQMPLGPRGEWHRADMVTADHILSLLREEIDMEASATPRGSAPAALWHARVDGHEGEIGLIASVTHPFCGDCDRTRLTTDGAVRNCLFSHREFSLRDMMREGATDAELARVWAGAMWVKAAGHGINDPGFLQPQRTMSAIGG</sequence>
<feature type="binding site" evidence="12">
    <location>
        <position position="63"/>
    </location>
    <ligand>
        <name>[4Fe-4S] cluster</name>
        <dbReference type="ChEBI" id="CHEBI:49883"/>
        <label>1</label>
        <note>4Fe-4S-S-AdoMet</note>
    </ligand>
</feature>
<name>W5XYZ7_9CORY</name>
<feature type="binding site" evidence="12">
    <location>
        <position position="62"/>
    </location>
    <ligand>
        <name>S-adenosyl-L-methionine</name>
        <dbReference type="ChEBI" id="CHEBI:59789"/>
    </ligand>
</feature>
<dbReference type="SMART" id="SM00729">
    <property type="entry name" value="Elp3"/>
    <property type="match status" value="1"/>
</dbReference>
<feature type="binding site" evidence="12">
    <location>
        <position position="135"/>
    </location>
    <ligand>
        <name>GTP</name>
        <dbReference type="ChEBI" id="CHEBI:37565"/>
    </ligand>
</feature>
<evidence type="ECO:0000313" key="15">
    <source>
        <dbReference type="EMBL" id="AHI21865.1"/>
    </source>
</evidence>
<dbReference type="Pfam" id="PF04055">
    <property type="entry name" value="Radical_SAM"/>
    <property type="match status" value="1"/>
</dbReference>